<feature type="domain" description="GIY-YIG" evidence="3">
    <location>
        <begin position="6"/>
        <end position="81"/>
    </location>
</feature>
<dbReference type="SMART" id="SM00465">
    <property type="entry name" value="GIYc"/>
    <property type="match status" value="1"/>
</dbReference>
<dbReference type="InterPro" id="IPR050190">
    <property type="entry name" value="UPF0213_domain"/>
</dbReference>
<accession>A0A1F7UPQ9</accession>
<dbReference type="EMBL" id="MGEH01000004">
    <property type="protein sequence ID" value="OGL79687.1"/>
    <property type="molecule type" value="Genomic_DNA"/>
</dbReference>
<organism evidence="4 5">
    <name type="scientific">Candidatus Uhrbacteria bacterium RIFCSPHIGHO2_12_FULL_60_25</name>
    <dbReference type="NCBI Taxonomy" id="1802399"/>
    <lineage>
        <taxon>Bacteria</taxon>
        <taxon>Candidatus Uhriibacteriota</taxon>
    </lineage>
</organism>
<reference evidence="4 5" key="1">
    <citation type="journal article" date="2016" name="Nat. Commun.">
        <title>Thousands of microbial genomes shed light on interconnected biogeochemical processes in an aquifer system.</title>
        <authorList>
            <person name="Anantharaman K."/>
            <person name="Brown C.T."/>
            <person name="Hug L.A."/>
            <person name="Sharon I."/>
            <person name="Castelle C.J."/>
            <person name="Probst A.J."/>
            <person name="Thomas B.C."/>
            <person name="Singh A."/>
            <person name="Wilkins M.J."/>
            <person name="Karaoz U."/>
            <person name="Brodie E.L."/>
            <person name="Williams K.H."/>
            <person name="Hubbard S.S."/>
            <person name="Banfield J.F."/>
        </authorList>
    </citation>
    <scope>NUCLEOTIDE SEQUENCE [LARGE SCALE GENOMIC DNA]</scope>
</reference>
<dbReference type="Proteomes" id="UP000176603">
    <property type="component" value="Unassembled WGS sequence"/>
</dbReference>
<keyword evidence="2" id="KW-0472">Membrane</keyword>
<dbReference type="Gene3D" id="3.40.1440.10">
    <property type="entry name" value="GIY-YIG endonuclease"/>
    <property type="match status" value="1"/>
</dbReference>
<dbReference type="PANTHER" id="PTHR34477">
    <property type="entry name" value="UPF0213 PROTEIN YHBQ"/>
    <property type="match status" value="1"/>
</dbReference>
<sequence length="106" mass="12561">MRTPVDYMYVYILASDIGVLYIGVTNNLYDRVVQHRMKLNRGFTTEKQCTKLVYFEIHDTPGEAIEREKQIKGWRREKKKRLIGSLNPPWIDLTLFLPRSDEDLDV</sequence>
<comment type="caution">
    <text evidence="4">The sequence shown here is derived from an EMBL/GenBank/DDBJ whole genome shotgun (WGS) entry which is preliminary data.</text>
</comment>
<feature type="transmembrane region" description="Helical" evidence="2">
    <location>
        <begin position="6"/>
        <end position="29"/>
    </location>
</feature>
<protein>
    <recommendedName>
        <fullName evidence="3">GIY-YIG domain-containing protein</fullName>
    </recommendedName>
</protein>
<dbReference type="InterPro" id="IPR035901">
    <property type="entry name" value="GIY-YIG_endonuc_sf"/>
</dbReference>
<dbReference type="PROSITE" id="PS50164">
    <property type="entry name" value="GIY_YIG"/>
    <property type="match status" value="1"/>
</dbReference>
<dbReference type="PANTHER" id="PTHR34477:SF5">
    <property type="entry name" value="BSL5627 PROTEIN"/>
    <property type="match status" value="1"/>
</dbReference>
<evidence type="ECO:0000313" key="5">
    <source>
        <dbReference type="Proteomes" id="UP000176603"/>
    </source>
</evidence>
<dbReference type="CDD" id="cd10448">
    <property type="entry name" value="GIY-YIG_unchar_3"/>
    <property type="match status" value="1"/>
</dbReference>
<name>A0A1F7UPQ9_9BACT</name>
<evidence type="ECO:0000256" key="1">
    <source>
        <dbReference type="ARBA" id="ARBA00007435"/>
    </source>
</evidence>
<comment type="similarity">
    <text evidence="1">Belongs to the UPF0213 family.</text>
</comment>
<keyword evidence="2" id="KW-0812">Transmembrane</keyword>
<dbReference type="SUPFAM" id="SSF82771">
    <property type="entry name" value="GIY-YIG endonuclease"/>
    <property type="match status" value="1"/>
</dbReference>
<evidence type="ECO:0000313" key="4">
    <source>
        <dbReference type="EMBL" id="OGL79687.1"/>
    </source>
</evidence>
<evidence type="ECO:0000256" key="2">
    <source>
        <dbReference type="SAM" id="Phobius"/>
    </source>
</evidence>
<gene>
    <name evidence="4" type="ORF">A3E39_00870</name>
</gene>
<dbReference type="Pfam" id="PF01541">
    <property type="entry name" value="GIY-YIG"/>
    <property type="match status" value="1"/>
</dbReference>
<proteinExistence type="inferred from homology"/>
<evidence type="ECO:0000259" key="3">
    <source>
        <dbReference type="PROSITE" id="PS50164"/>
    </source>
</evidence>
<dbReference type="AlphaFoldDB" id="A0A1F7UPQ9"/>
<keyword evidence="2" id="KW-1133">Transmembrane helix</keyword>
<dbReference type="InterPro" id="IPR000305">
    <property type="entry name" value="GIY-YIG_endonuc"/>
</dbReference>